<dbReference type="SUPFAM" id="SSF52540">
    <property type="entry name" value="P-loop containing nucleoside triphosphate hydrolases"/>
    <property type="match status" value="1"/>
</dbReference>
<reference evidence="4 5" key="1">
    <citation type="submission" date="2019-03" db="EMBL/GenBank/DDBJ databases">
        <title>Draft genome sequences of novel Actinobacteria.</title>
        <authorList>
            <person name="Sahin N."/>
            <person name="Ay H."/>
            <person name="Saygin H."/>
        </authorList>
    </citation>
    <scope>NUCLEOTIDE SEQUENCE [LARGE SCALE GENOMIC DNA]</scope>
    <source>
        <strain evidence="4 5">JCM 30547</strain>
    </source>
</reference>
<evidence type="ECO:0000256" key="1">
    <source>
        <dbReference type="ARBA" id="ARBA00022741"/>
    </source>
</evidence>
<dbReference type="GO" id="GO:0004016">
    <property type="term" value="F:adenylate cyclase activity"/>
    <property type="evidence" value="ECO:0007669"/>
    <property type="project" value="TreeGrafter"/>
</dbReference>
<dbReference type="InterPro" id="IPR041664">
    <property type="entry name" value="AAA_16"/>
</dbReference>
<dbReference type="InterPro" id="IPR011990">
    <property type="entry name" value="TPR-like_helical_dom_sf"/>
</dbReference>
<gene>
    <name evidence="4" type="ORF">E1261_04690</name>
</gene>
<dbReference type="SMART" id="SM00382">
    <property type="entry name" value="AAA"/>
    <property type="match status" value="1"/>
</dbReference>
<dbReference type="Proteomes" id="UP000295075">
    <property type="component" value="Unassembled WGS sequence"/>
</dbReference>
<dbReference type="AlphaFoldDB" id="A0A4R4QFI4"/>
<dbReference type="SMART" id="SM00421">
    <property type="entry name" value="HTH_LUXR"/>
    <property type="match status" value="1"/>
</dbReference>
<dbReference type="InterPro" id="IPR000792">
    <property type="entry name" value="Tscrpt_reg_LuxR_C"/>
</dbReference>
<evidence type="ECO:0000313" key="4">
    <source>
        <dbReference type="EMBL" id="TDC34009.1"/>
    </source>
</evidence>
<dbReference type="CDD" id="cd06170">
    <property type="entry name" value="LuxR_C_like"/>
    <property type="match status" value="1"/>
</dbReference>
<dbReference type="PROSITE" id="PS00622">
    <property type="entry name" value="HTH_LUXR_1"/>
    <property type="match status" value="1"/>
</dbReference>
<dbReference type="GO" id="GO:0003677">
    <property type="term" value="F:DNA binding"/>
    <property type="evidence" value="ECO:0007669"/>
    <property type="project" value="InterPro"/>
</dbReference>
<dbReference type="PANTHER" id="PTHR16305">
    <property type="entry name" value="TESTICULAR SOLUBLE ADENYLYL CYCLASE"/>
    <property type="match status" value="1"/>
</dbReference>
<dbReference type="InterPro" id="IPR027417">
    <property type="entry name" value="P-loop_NTPase"/>
</dbReference>
<dbReference type="GO" id="GO:0006355">
    <property type="term" value="P:regulation of DNA-templated transcription"/>
    <property type="evidence" value="ECO:0007669"/>
    <property type="project" value="InterPro"/>
</dbReference>
<name>A0A4R4QFI4_9ACTN</name>
<dbReference type="SUPFAM" id="SSF46894">
    <property type="entry name" value="C-terminal effector domain of the bipartite response regulators"/>
    <property type="match status" value="1"/>
</dbReference>
<dbReference type="OrthoDB" id="5476461at2"/>
<sequence>MLDYRGGYFMGLSAGNLLLEREHQLEVMTRALAAATTGDGRCLLISGEAGVGKTSLVERFIQSVGPEVRVLRGACDDLYVTRPLGAFRDAMRGMSGPLATALESADQEAILNGLDAEFSGPDRVVLLLEDVHWADEATIDLLHYLLRRLNRWPLLMLLTLRPEDLSRRQALRRLLAVAVGDAVHRVSLDPLSSAAVETLAAGSGWRPLDLAKLTGGNPFYVTEVLAAPREGVPLSVRDVVLARVAHLDPESIAVLEQLSVIPMSIDTGLASDLLGGRLELATAAESLGMLVIQTTHGSHTIAFRHELARRAVESSLSALRRRRLNQRVLDTMLASRTQPELARLVHHAVEAGAIDRIIEFAPAAGYEAAEAGSHDQALMHFELALRHAGSLSEHEVTELLSAHCWQLYLAGHYSQAVSVGKEAVERLQTAGDSIKLAEAFVRLSRCQYLDGDTDGAIESADRAVDEAGRTPSLSAQAAAVTEQSIVGVLAGVEGEQAIARLRAAHAVAIEARRDDLAALSLNYLGVTLCNIGDLDGLRYLHQSLAVATAAKAHEATGRAYINLSQMLYRLERWDELTQIIETGLEYTHEHALWGNLMDIELHRAMLLVRRGQWQAAQSIYARAHIELSDPGRQNLYLLMFEARLLVRSGHPEAEARLRLVRSEAARQQSPVGISYAGIATLEWCWLHEHSEQARRAWAELNDLKIGHVAIPLLRQAKRLMDLIEGVTPDDWSEAAERWRRLNADYDEALELASSGLPGPTTEAYHIFAGLGADLAARRVRRRLRMLGVASLPRAQAPETRANPAGLTSREQHIATLVAGGMTNSDIADELVVSVRTVDHHVAAILRKLSVSSRRHVAQRAHDLGISLDNDPQ</sequence>
<dbReference type="Gene3D" id="3.40.50.300">
    <property type="entry name" value="P-loop containing nucleotide triphosphate hydrolases"/>
    <property type="match status" value="1"/>
</dbReference>
<dbReference type="SUPFAM" id="SSF48452">
    <property type="entry name" value="TPR-like"/>
    <property type="match status" value="1"/>
</dbReference>
<keyword evidence="5" id="KW-1185">Reference proteome</keyword>
<dbReference type="Pfam" id="PF00196">
    <property type="entry name" value="GerE"/>
    <property type="match status" value="1"/>
</dbReference>
<dbReference type="RefSeq" id="WP_132402384.1">
    <property type="nucleotide sequence ID" value="NZ_SMKA01000010.1"/>
</dbReference>
<organism evidence="4 5">
    <name type="scientific">Kribbella albertanoniae</name>
    <dbReference type="NCBI Taxonomy" id="1266829"/>
    <lineage>
        <taxon>Bacteria</taxon>
        <taxon>Bacillati</taxon>
        <taxon>Actinomycetota</taxon>
        <taxon>Actinomycetes</taxon>
        <taxon>Propionibacteriales</taxon>
        <taxon>Kribbellaceae</taxon>
        <taxon>Kribbella</taxon>
    </lineage>
</organism>
<dbReference type="InterPro" id="IPR016032">
    <property type="entry name" value="Sig_transdc_resp-reg_C-effctor"/>
</dbReference>
<keyword evidence="1" id="KW-0547">Nucleotide-binding</keyword>
<comment type="caution">
    <text evidence="4">The sequence shown here is derived from an EMBL/GenBank/DDBJ whole genome shotgun (WGS) entry which is preliminary data.</text>
</comment>
<dbReference type="Pfam" id="PF13191">
    <property type="entry name" value="AAA_16"/>
    <property type="match status" value="1"/>
</dbReference>
<dbReference type="InterPro" id="IPR003593">
    <property type="entry name" value="AAA+_ATPase"/>
</dbReference>
<dbReference type="GO" id="GO:0005737">
    <property type="term" value="C:cytoplasm"/>
    <property type="evidence" value="ECO:0007669"/>
    <property type="project" value="TreeGrafter"/>
</dbReference>
<keyword evidence="2" id="KW-0067">ATP-binding</keyword>
<evidence type="ECO:0000256" key="2">
    <source>
        <dbReference type="ARBA" id="ARBA00022840"/>
    </source>
</evidence>
<dbReference type="InterPro" id="IPR036388">
    <property type="entry name" value="WH-like_DNA-bd_sf"/>
</dbReference>
<feature type="domain" description="HTH luxR-type" evidence="3">
    <location>
        <begin position="799"/>
        <end position="864"/>
    </location>
</feature>
<accession>A0A4R4QFI4</accession>
<dbReference type="Gene3D" id="1.10.10.10">
    <property type="entry name" value="Winged helix-like DNA-binding domain superfamily/Winged helix DNA-binding domain"/>
    <property type="match status" value="1"/>
</dbReference>
<dbReference type="GO" id="GO:0005524">
    <property type="term" value="F:ATP binding"/>
    <property type="evidence" value="ECO:0007669"/>
    <property type="project" value="UniProtKB-KW"/>
</dbReference>
<dbReference type="Gene3D" id="1.25.40.10">
    <property type="entry name" value="Tetratricopeptide repeat domain"/>
    <property type="match status" value="2"/>
</dbReference>
<dbReference type="PANTHER" id="PTHR16305:SF28">
    <property type="entry name" value="GUANYLATE CYCLASE DOMAIN-CONTAINING PROTEIN"/>
    <property type="match status" value="1"/>
</dbReference>
<evidence type="ECO:0000313" key="5">
    <source>
        <dbReference type="Proteomes" id="UP000295075"/>
    </source>
</evidence>
<protein>
    <submittedName>
        <fullName evidence="4">LuxR family transcriptional regulator</fullName>
    </submittedName>
</protein>
<proteinExistence type="predicted"/>
<evidence type="ECO:0000259" key="3">
    <source>
        <dbReference type="PROSITE" id="PS50043"/>
    </source>
</evidence>
<dbReference type="PRINTS" id="PR00038">
    <property type="entry name" value="HTHLUXR"/>
</dbReference>
<dbReference type="PROSITE" id="PS50043">
    <property type="entry name" value="HTH_LUXR_2"/>
    <property type="match status" value="1"/>
</dbReference>
<dbReference type="EMBL" id="SMKA01000010">
    <property type="protein sequence ID" value="TDC34009.1"/>
    <property type="molecule type" value="Genomic_DNA"/>
</dbReference>